<dbReference type="PANTHER" id="PTHR45923:SF2">
    <property type="entry name" value="PROTEIN SEY1"/>
    <property type="match status" value="1"/>
</dbReference>
<comment type="caution">
    <text evidence="4">The sequence shown here is derived from an EMBL/GenBank/DDBJ whole genome shotgun (WGS) entry which is preliminary data.</text>
</comment>
<dbReference type="Proteomes" id="UP000717515">
    <property type="component" value="Unassembled WGS sequence"/>
</dbReference>
<evidence type="ECO:0000259" key="3">
    <source>
        <dbReference type="Pfam" id="PF20428"/>
    </source>
</evidence>
<dbReference type="AlphaFoldDB" id="A0A9P8A1L2"/>
<reference evidence="4" key="1">
    <citation type="submission" date="2021-07" db="EMBL/GenBank/DDBJ databases">
        <title>Draft genome of Mortierella alpina, strain LL118, isolated from an aspen leaf litter sample.</title>
        <authorList>
            <person name="Yang S."/>
            <person name="Vinatzer B.A."/>
        </authorList>
    </citation>
    <scope>NUCLEOTIDE SEQUENCE</scope>
    <source>
        <strain evidence="4">LL118</strain>
    </source>
</reference>
<name>A0A9P8A1L2_MORAP</name>
<feature type="region of interest" description="Disordered" evidence="2">
    <location>
        <begin position="401"/>
        <end position="431"/>
    </location>
</feature>
<gene>
    <name evidence="4" type="ORF">KVV02_002163</name>
</gene>
<evidence type="ECO:0000313" key="5">
    <source>
        <dbReference type="Proteomes" id="UP000717515"/>
    </source>
</evidence>
<dbReference type="GO" id="GO:0003924">
    <property type="term" value="F:GTPase activity"/>
    <property type="evidence" value="ECO:0007669"/>
    <property type="project" value="TreeGrafter"/>
</dbReference>
<dbReference type="GO" id="GO:0016320">
    <property type="term" value="P:endoplasmic reticulum membrane fusion"/>
    <property type="evidence" value="ECO:0007669"/>
    <property type="project" value="TreeGrafter"/>
</dbReference>
<evidence type="ECO:0000256" key="2">
    <source>
        <dbReference type="SAM" id="MobiDB-lite"/>
    </source>
</evidence>
<dbReference type="GO" id="GO:0005783">
    <property type="term" value="C:endoplasmic reticulum"/>
    <property type="evidence" value="ECO:0007669"/>
    <property type="project" value="TreeGrafter"/>
</dbReference>
<keyword evidence="1" id="KW-0175">Coiled coil</keyword>
<feature type="coiled-coil region" evidence="1">
    <location>
        <begin position="136"/>
        <end position="163"/>
    </location>
</feature>
<accession>A0A9P8A1L2</accession>
<organism evidence="4 5">
    <name type="scientific">Mortierella alpina</name>
    <name type="common">Oleaginous fungus</name>
    <name type="synonym">Mortierella renispora</name>
    <dbReference type="NCBI Taxonomy" id="64518"/>
    <lineage>
        <taxon>Eukaryota</taxon>
        <taxon>Fungi</taxon>
        <taxon>Fungi incertae sedis</taxon>
        <taxon>Mucoromycota</taxon>
        <taxon>Mortierellomycotina</taxon>
        <taxon>Mortierellomycetes</taxon>
        <taxon>Mortierellales</taxon>
        <taxon>Mortierellaceae</taxon>
        <taxon>Mortierella</taxon>
    </lineage>
</organism>
<evidence type="ECO:0000256" key="1">
    <source>
        <dbReference type="SAM" id="Coils"/>
    </source>
</evidence>
<dbReference type="PANTHER" id="PTHR45923">
    <property type="entry name" value="PROTEIN SEY1"/>
    <property type="match status" value="1"/>
</dbReference>
<dbReference type="InterPro" id="IPR046758">
    <property type="entry name" value="Sey1/RHD3-like_3HB"/>
</dbReference>
<feature type="domain" description="Sey1/RHD3-like three-helix bundle" evidence="3">
    <location>
        <begin position="5"/>
        <end position="347"/>
    </location>
</feature>
<dbReference type="EMBL" id="JAIFTL010000189">
    <property type="protein sequence ID" value="KAG9321695.1"/>
    <property type="molecule type" value="Genomic_DNA"/>
</dbReference>
<evidence type="ECO:0000313" key="4">
    <source>
        <dbReference type="EMBL" id="KAG9321695.1"/>
    </source>
</evidence>
<sequence length="431" mass="49236">MLGSYFVGQLKNLHTSALSLFSSNLQHSLQSEGAEFANVVLVTKGKAVDFFLQGARAIKLDDTDWEYEEELHQLERDIQEFSVEQRQKELSKMLTGLEKQMKKDLEEPVKLALDCPGPGMWGRVITAYKRSTQEAEEALQRKAKVFELELEEHSELITNLQRQGWILLTMKIQEESVDGLILYKLLNRFEERFQRDGQGLPRVWKPSDDIDTPFRKARDETIHLIPIYAHINTTDPASGTPFALVSSDDFDFDQSLKVLSESRQQELIAQLKRRADASYVEAKRSVVATQQKVPYWVGVALVILGWNEFMSVITNPLYLSLTLTLGVPLAALWYLDLLSVAQKILWRLYNEGLEFGRERIRDVAHPPVPVRIANDARQPQQQFSDDREKNSPMLHHRHSARALGNHGYGGNQSGEDNGTIEMEAFEKEKTL</sequence>
<dbReference type="Pfam" id="PF20428">
    <property type="entry name" value="Sey1_3HB"/>
    <property type="match status" value="1"/>
</dbReference>
<proteinExistence type="predicted"/>
<dbReference type="InterPro" id="IPR008803">
    <property type="entry name" value="RHD3/Sey1"/>
</dbReference>
<protein>
    <recommendedName>
        <fullName evidence="3">Sey1/RHD3-like three-helix bundle domain-containing protein</fullName>
    </recommendedName>
</protein>